<keyword evidence="2" id="KW-1185">Reference proteome</keyword>
<accession>A0AA35VKH4</accession>
<protein>
    <submittedName>
        <fullName evidence="1">Uncharacterized protein</fullName>
    </submittedName>
</protein>
<dbReference type="EMBL" id="CABFNP030001299">
    <property type="protein sequence ID" value="CAI6098832.1"/>
    <property type="molecule type" value="Genomic_DNA"/>
</dbReference>
<sequence length="108" mass="12448">MEMKAFPCKINLDGPLYGYEGGTIRFELRIGILKAKDSSGTYFAPKLESIETSPRHTITIKLTQHSITSFRWKFFDRKDLNLAADLKKMSESWYPFEIGLKKPSVQGW</sequence>
<dbReference type="Proteomes" id="UP001160390">
    <property type="component" value="Unassembled WGS sequence"/>
</dbReference>
<evidence type="ECO:0000313" key="1">
    <source>
        <dbReference type="EMBL" id="CAI6098832.1"/>
    </source>
</evidence>
<evidence type="ECO:0000313" key="2">
    <source>
        <dbReference type="Proteomes" id="UP001160390"/>
    </source>
</evidence>
<proteinExistence type="predicted"/>
<dbReference type="AlphaFoldDB" id="A0AA35VKH4"/>
<gene>
    <name evidence="1" type="ORF">CCHLO57077_00002827</name>
</gene>
<comment type="caution">
    <text evidence="1">The sequence shown here is derived from an EMBL/GenBank/DDBJ whole genome shotgun (WGS) entry which is preliminary data.</text>
</comment>
<reference evidence="1" key="1">
    <citation type="submission" date="2023-01" db="EMBL/GenBank/DDBJ databases">
        <authorList>
            <person name="Piombo E."/>
        </authorList>
    </citation>
    <scope>NUCLEOTIDE SEQUENCE</scope>
</reference>
<organism evidence="1 2">
    <name type="scientific">Clonostachys chloroleuca</name>
    <dbReference type="NCBI Taxonomy" id="1926264"/>
    <lineage>
        <taxon>Eukaryota</taxon>
        <taxon>Fungi</taxon>
        <taxon>Dikarya</taxon>
        <taxon>Ascomycota</taxon>
        <taxon>Pezizomycotina</taxon>
        <taxon>Sordariomycetes</taxon>
        <taxon>Hypocreomycetidae</taxon>
        <taxon>Hypocreales</taxon>
        <taxon>Bionectriaceae</taxon>
        <taxon>Clonostachys</taxon>
    </lineage>
</organism>
<name>A0AA35VKH4_9HYPO</name>